<gene>
    <name evidence="1" type="primary">MAK10</name>
    <name evidence="1" type="ORF">H2199_005200</name>
</gene>
<dbReference type="Proteomes" id="UP001172680">
    <property type="component" value="Unassembled WGS sequence"/>
</dbReference>
<sequence>MAEASGQPSPKDEINAICQDVSSLHLNGAVDGHDGQPQPLQPLSASMAPVLAKPVANGGTKSWDITEEFTKAAAALEVGQLVKDDYFTLFESVAALEIMDPKMDSGVLQPGETLEHDYDLQKDLLPEEVIGIMDQLLCYEMVWHEGYPLSQNLFTSVHLDRLLWPEPRILEEARFDRGRPASPMAVMNQILRAYCLALIKCCDRVIQTVTSRDYYEEEDFSTHTYNRPLLTQIDETEIQQELSHCGEWLANELGTQHSMSTSLRRALESRLGFRQTLLSAMHQDANDPLNALDPLWRSTITFFSDIKSTHALGRPVPEAFSPKLQRRLASTVPPRPVVEYTFDEALQKMTLLCEHSLETIRAMDIGSSSTAGLLPLAYPRALLASFIFGGPPEAFSSVLQRDMEKLVFTEDAVLDPLNWTIETSRSSLVPHDPRALMAKTIDDFLARTSQAEIFDNELRHLSKDTLLNPLMTWTYYHKLRQMEWVVQLGFEQEIYQPDELVGMYWWLSQIASSRYTVLEHILPFMRRRHTRFTKRKQVREASSVSRTVDYVDAMIREAKGTTLLAECLSTLYALLHYLKLLPVPERPFSAPALRYELRMKPFLLTVEPPTPPPFDEYRQRTHPLGDYDQPSSDELSKGLKAMSADADDAVKMAKAEFAALKKLGAKAARCEAVEDAWKKNIASMLSSCVAAGIATSAVKAACSERGGVSRPPPLKIEMPEAGKRYHDWWVVPKVVG</sequence>
<organism evidence="1 2">
    <name type="scientific">Coniosporium tulheliwenetii</name>
    <dbReference type="NCBI Taxonomy" id="3383036"/>
    <lineage>
        <taxon>Eukaryota</taxon>
        <taxon>Fungi</taxon>
        <taxon>Dikarya</taxon>
        <taxon>Ascomycota</taxon>
        <taxon>Pezizomycotina</taxon>
        <taxon>Dothideomycetes</taxon>
        <taxon>Dothideomycetes incertae sedis</taxon>
        <taxon>Coniosporium</taxon>
    </lineage>
</organism>
<comment type="caution">
    <text evidence="1">The sequence shown here is derived from an EMBL/GenBank/DDBJ whole genome shotgun (WGS) entry which is preliminary data.</text>
</comment>
<keyword evidence="2" id="KW-1185">Reference proteome</keyword>
<protein>
    <submittedName>
        <fullName evidence="1">N-alpha-acetyltransferase, non-catalitic subunit</fullName>
    </submittedName>
</protein>
<name>A0ACC2Z449_9PEZI</name>
<evidence type="ECO:0000313" key="1">
    <source>
        <dbReference type="EMBL" id="KAJ9641985.1"/>
    </source>
</evidence>
<reference evidence="1" key="1">
    <citation type="submission" date="2022-10" db="EMBL/GenBank/DDBJ databases">
        <title>Culturing micro-colonial fungi from biological soil crusts in the Mojave desert and describing Neophaeococcomyces mojavensis, and introducing the new genera and species Taxawa tesnikishii.</title>
        <authorList>
            <person name="Kurbessoian T."/>
            <person name="Stajich J.E."/>
        </authorList>
    </citation>
    <scope>NUCLEOTIDE SEQUENCE</scope>
    <source>
        <strain evidence="1">JES_115</strain>
    </source>
</reference>
<proteinExistence type="predicted"/>
<accession>A0ACC2Z449</accession>
<evidence type="ECO:0000313" key="2">
    <source>
        <dbReference type="Proteomes" id="UP001172680"/>
    </source>
</evidence>
<dbReference type="EMBL" id="JAPDRP010000014">
    <property type="protein sequence ID" value="KAJ9641985.1"/>
    <property type="molecule type" value="Genomic_DNA"/>
</dbReference>